<feature type="domain" description="Flavin reductase like" evidence="2">
    <location>
        <begin position="16"/>
        <end position="160"/>
    </location>
</feature>
<dbReference type="InterPro" id="IPR050268">
    <property type="entry name" value="NADH-dep_flavin_reductase"/>
</dbReference>
<dbReference type="InterPro" id="IPR012349">
    <property type="entry name" value="Split_barrel_FMN-bd"/>
</dbReference>
<dbReference type="PATRIC" id="fig|1224748.3.peg.2017"/>
<dbReference type="Proteomes" id="UP000004738">
    <property type="component" value="Unassembled WGS sequence"/>
</dbReference>
<dbReference type="SUPFAM" id="SSF50475">
    <property type="entry name" value="FMN-binding split barrel"/>
    <property type="match status" value="1"/>
</dbReference>
<evidence type="ECO:0000259" key="2">
    <source>
        <dbReference type="SMART" id="SM00903"/>
    </source>
</evidence>
<comment type="caution">
    <text evidence="3">The sequence shown here is derived from an EMBL/GenBank/DDBJ whole genome shotgun (WGS) entry which is preliminary data.</text>
</comment>
<reference evidence="3 4" key="1">
    <citation type="journal article" date="2012" name="J. Bacteriol.">
        <title>Draft Genome Sequence of Bacillus isronensis Strain B3W22, Isolated from the Upper Atmosphere.</title>
        <authorList>
            <person name="Shivaji S."/>
            <person name="Ara S."/>
            <person name="Singh S.K."/>
            <person name="Bandi S."/>
            <person name="Singh A."/>
            <person name="Pinnaka A.K."/>
        </authorList>
    </citation>
    <scope>NUCLEOTIDE SEQUENCE [LARGE SCALE GENOMIC DNA]</scope>
    <source>
        <strain evidence="3 4">B3W22</strain>
    </source>
</reference>
<evidence type="ECO:0000256" key="1">
    <source>
        <dbReference type="ARBA" id="ARBA00023002"/>
    </source>
</evidence>
<evidence type="ECO:0000313" key="3">
    <source>
        <dbReference type="EMBL" id="EKB45159.1"/>
    </source>
</evidence>
<dbReference type="InterPro" id="IPR002563">
    <property type="entry name" value="Flavin_Rdtase-like_dom"/>
</dbReference>
<organism evidence="3 4">
    <name type="scientific">Solibacillus isronensis B3W22</name>
    <dbReference type="NCBI Taxonomy" id="1224748"/>
    <lineage>
        <taxon>Bacteria</taxon>
        <taxon>Bacillati</taxon>
        <taxon>Bacillota</taxon>
        <taxon>Bacilli</taxon>
        <taxon>Bacillales</taxon>
        <taxon>Caryophanaceae</taxon>
        <taxon>Solibacillus</taxon>
    </lineage>
</organism>
<dbReference type="Pfam" id="PF01613">
    <property type="entry name" value="Flavin_Reduct"/>
    <property type="match status" value="1"/>
</dbReference>
<keyword evidence="1 3" id="KW-0560">Oxidoreductase</keyword>
<dbReference type="SMART" id="SM00903">
    <property type="entry name" value="Flavin_Reduct"/>
    <property type="match status" value="1"/>
</dbReference>
<dbReference type="EMBL" id="AMCK01000009">
    <property type="protein sequence ID" value="EKB45159.1"/>
    <property type="molecule type" value="Genomic_DNA"/>
</dbReference>
<protein>
    <submittedName>
        <fullName evidence="3">p-hydroxyphenylacetate 3-hydroxylase, reductase component</fullName>
        <ecNumber evidence="3">1.5.1.36</ecNumber>
    </submittedName>
</protein>
<accession>K1LLM4</accession>
<dbReference type="GO" id="GO:0010181">
    <property type="term" value="F:FMN binding"/>
    <property type="evidence" value="ECO:0007669"/>
    <property type="project" value="InterPro"/>
</dbReference>
<name>K1LLM4_9BACL</name>
<sequence length="167" mass="18556">MNDVQTNTEQLFKEVMGSYPSGVTVVTTVDANNQPVGLTANSFVSVSIDPLLILWCIDKKSTSYAAFEHSDYFTVNILSADQGDACWAFASKKEPDRFSKCSWELSENKVPVIKNAFANLECKKYNVVDAGDHYILIGQVVNIHKADKEAMLYYKRNLGAVPESFGK</sequence>
<dbReference type="GO" id="GO:0036382">
    <property type="term" value="F:flavin reductase (NADH) activity"/>
    <property type="evidence" value="ECO:0007669"/>
    <property type="project" value="UniProtKB-EC"/>
</dbReference>
<dbReference type="PANTHER" id="PTHR30466:SF1">
    <property type="entry name" value="FMN REDUCTASE (NADH) RUTF"/>
    <property type="match status" value="1"/>
</dbReference>
<dbReference type="Gene3D" id="2.30.110.10">
    <property type="entry name" value="Electron Transport, Fmn-binding Protein, Chain A"/>
    <property type="match status" value="1"/>
</dbReference>
<dbReference type="RefSeq" id="WP_008406093.1">
    <property type="nucleotide sequence ID" value="NZ_AMCK01000009.1"/>
</dbReference>
<keyword evidence="4" id="KW-1185">Reference proteome</keyword>
<gene>
    <name evidence="3" type="primary">c1-hpah</name>
    <name evidence="3" type="ORF">B857_02038</name>
</gene>
<proteinExistence type="predicted"/>
<dbReference type="GO" id="GO:0042602">
    <property type="term" value="F:riboflavin reductase (NADPH) activity"/>
    <property type="evidence" value="ECO:0007669"/>
    <property type="project" value="TreeGrafter"/>
</dbReference>
<dbReference type="AlphaFoldDB" id="K1LLM4"/>
<evidence type="ECO:0000313" key="4">
    <source>
        <dbReference type="Proteomes" id="UP000004738"/>
    </source>
</evidence>
<dbReference type="EC" id="1.5.1.36" evidence="3"/>
<dbReference type="PANTHER" id="PTHR30466">
    <property type="entry name" value="FLAVIN REDUCTASE"/>
    <property type="match status" value="1"/>
</dbReference>